<protein>
    <recommendedName>
        <fullName evidence="3 4">Protein GrpE</fullName>
    </recommendedName>
    <alternativeName>
        <fullName evidence="3">HSP-70 cofactor</fullName>
    </alternativeName>
</protein>
<dbReference type="SUPFAM" id="SSF51064">
    <property type="entry name" value="Head domain of nucleotide exchange factor GrpE"/>
    <property type="match status" value="1"/>
</dbReference>
<dbReference type="InterPro" id="IPR009012">
    <property type="entry name" value="GrpE_head"/>
</dbReference>
<sequence length="204" mass="22006">MAKEPTSATATEQATAESTAASQAATSNDSATAKPTTSATDDQATNAKTTVDPKDQQLADLQKQVDQKDDQMLRAQAELVNMQNRFKKEQASIIKYDGQSLAKDVLPVLDNLERALATDADDDAAKQLKKGVEMVYGHLQEALKKHSVTEVAAAGETFDPTIHQAVQTVPATDEHPADTVVQVLQKGYLFKDRTLRPAMVVVAQ</sequence>
<keyword evidence="9" id="KW-1185">Reference proteome</keyword>
<dbReference type="RefSeq" id="WP_379832324.1">
    <property type="nucleotide sequence ID" value="NZ_BJDJ01000004.1"/>
</dbReference>
<feature type="compositionally biased region" description="Polar residues" evidence="7">
    <location>
        <begin position="34"/>
        <end position="49"/>
    </location>
</feature>
<feature type="coiled-coil region" evidence="6">
    <location>
        <begin position="58"/>
        <end position="92"/>
    </location>
</feature>
<dbReference type="SUPFAM" id="SSF58014">
    <property type="entry name" value="Coiled-coil domain of nucleotide exchange factor GrpE"/>
    <property type="match status" value="1"/>
</dbReference>
<keyword evidence="3 4" id="KW-0346">Stress response</keyword>
<evidence type="ECO:0000313" key="8">
    <source>
        <dbReference type="EMBL" id="MFC6181872.1"/>
    </source>
</evidence>
<evidence type="ECO:0000313" key="9">
    <source>
        <dbReference type="Proteomes" id="UP001596282"/>
    </source>
</evidence>
<dbReference type="CDD" id="cd00446">
    <property type="entry name" value="GrpE"/>
    <property type="match status" value="1"/>
</dbReference>
<evidence type="ECO:0000256" key="7">
    <source>
        <dbReference type="SAM" id="MobiDB-lite"/>
    </source>
</evidence>
<dbReference type="PROSITE" id="PS01071">
    <property type="entry name" value="GRPE"/>
    <property type="match status" value="1"/>
</dbReference>
<dbReference type="HAMAP" id="MF_01151">
    <property type="entry name" value="GrpE"/>
    <property type="match status" value="1"/>
</dbReference>
<evidence type="ECO:0000256" key="2">
    <source>
        <dbReference type="ARBA" id="ARBA00023186"/>
    </source>
</evidence>
<reference evidence="9" key="1">
    <citation type="journal article" date="2019" name="Int. J. Syst. Evol. Microbiol.">
        <title>The Global Catalogue of Microorganisms (GCM) 10K type strain sequencing project: providing services to taxonomists for standard genome sequencing and annotation.</title>
        <authorList>
            <consortium name="The Broad Institute Genomics Platform"/>
            <consortium name="The Broad Institute Genome Sequencing Center for Infectious Disease"/>
            <person name="Wu L."/>
            <person name="Ma J."/>
        </authorList>
    </citation>
    <scope>NUCLEOTIDE SEQUENCE [LARGE SCALE GENOMIC DNA]</scope>
    <source>
        <strain evidence="9">CCM 8933</strain>
    </source>
</reference>
<comment type="similarity">
    <text evidence="1 3 5">Belongs to the GrpE family.</text>
</comment>
<evidence type="ECO:0000256" key="3">
    <source>
        <dbReference type="HAMAP-Rule" id="MF_01151"/>
    </source>
</evidence>
<gene>
    <name evidence="3 8" type="primary">grpE</name>
    <name evidence="8" type="ORF">ACFP5Y_11610</name>
</gene>
<evidence type="ECO:0000256" key="4">
    <source>
        <dbReference type="RuleBase" id="RU000639"/>
    </source>
</evidence>
<dbReference type="InterPro" id="IPR000740">
    <property type="entry name" value="GrpE"/>
</dbReference>
<feature type="region of interest" description="Disordered" evidence="7">
    <location>
        <begin position="1"/>
        <end position="57"/>
    </location>
</feature>
<dbReference type="EMBL" id="JBHSSC010000042">
    <property type="protein sequence ID" value="MFC6181872.1"/>
    <property type="molecule type" value="Genomic_DNA"/>
</dbReference>
<proteinExistence type="inferred from homology"/>
<dbReference type="NCBIfam" id="NF010738">
    <property type="entry name" value="PRK14140.1"/>
    <property type="match status" value="1"/>
</dbReference>
<comment type="subcellular location">
    <subcellularLocation>
        <location evidence="3">Cytoplasm</location>
    </subcellularLocation>
</comment>
<dbReference type="PANTHER" id="PTHR21237:SF23">
    <property type="entry name" value="GRPE PROTEIN HOMOLOG, MITOCHONDRIAL"/>
    <property type="match status" value="1"/>
</dbReference>
<evidence type="ECO:0000256" key="5">
    <source>
        <dbReference type="RuleBase" id="RU004478"/>
    </source>
</evidence>
<dbReference type="Pfam" id="PF01025">
    <property type="entry name" value="GrpE"/>
    <property type="match status" value="1"/>
</dbReference>
<evidence type="ECO:0000256" key="1">
    <source>
        <dbReference type="ARBA" id="ARBA00009054"/>
    </source>
</evidence>
<keyword evidence="3" id="KW-0963">Cytoplasm</keyword>
<dbReference type="PANTHER" id="PTHR21237">
    <property type="entry name" value="GRPE PROTEIN"/>
    <property type="match status" value="1"/>
</dbReference>
<dbReference type="Proteomes" id="UP001596282">
    <property type="component" value="Unassembled WGS sequence"/>
</dbReference>
<keyword evidence="6" id="KW-0175">Coiled coil</keyword>
<comment type="caution">
    <text evidence="8">The sequence shown here is derived from an EMBL/GenBank/DDBJ whole genome shotgun (WGS) entry which is preliminary data.</text>
</comment>
<keyword evidence="2 3" id="KW-0143">Chaperone</keyword>
<feature type="compositionally biased region" description="Low complexity" evidence="7">
    <location>
        <begin position="1"/>
        <end position="33"/>
    </location>
</feature>
<accession>A0ABW1S2C3</accession>
<name>A0ABW1S2C3_9LACO</name>
<dbReference type="Gene3D" id="2.30.22.10">
    <property type="entry name" value="Head domain of nucleotide exchange factor GrpE"/>
    <property type="match status" value="1"/>
</dbReference>
<dbReference type="PRINTS" id="PR00773">
    <property type="entry name" value="GRPEPROTEIN"/>
</dbReference>
<dbReference type="InterPro" id="IPR013805">
    <property type="entry name" value="GrpE_CC"/>
</dbReference>
<comment type="function">
    <text evidence="3 4">Participates actively in the response to hyperosmotic and heat shock by preventing the aggregation of stress-denatured proteins, in association with DnaK and GrpE. It is the nucleotide exchange factor for DnaK and may function as a thermosensor. Unfolded proteins bind initially to DnaJ; upon interaction with the DnaJ-bound protein, DnaK hydrolyzes its bound ATP, resulting in the formation of a stable complex. GrpE releases ADP from DnaK; ATP binding to DnaK triggers the release of the substrate protein, thus completing the reaction cycle. Several rounds of ATP-dependent interactions between DnaJ, DnaK and GrpE are required for fully efficient folding.</text>
</comment>
<organism evidence="8 9">
    <name type="scientific">Lactiplantibacillus daowaiensis</name>
    <dbReference type="NCBI Taxonomy" id="2559918"/>
    <lineage>
        <taxon>Bacteria</taxon>
        <taxon>Bacillati</taxon>
        <taxon>Bacillota</taxon>
        <taxon>Bacilli</taxon>
        <taxon>Lactobacillales</taxon>
        <taxon>Lactobacillaceae</taxon>
        <taxon>Lactiplantibacillus</taxon>
    </lineage>
</organism>
<dbReference type="Gene3D" id="3.90.20.20">
    <property type="match status" value="1"/>
</dbReference>
<evidence type="ECO:0000256" key="6">
    <source>
        <dbReference type="SAM" id="Coils"/>
    </source>
</evidence>
<comment type="subunit">
    <text evidence="3">Homodimer.</text>
</comment>
<dbReference type="NCBIfam" id="NF010759">
    <property type="entry name" value="PRK14162.1"/>
    <property type="match status" value="1"/>
</dbReference>